<accession>A0ABQ9EGE0</accession>
<reference evidence="7 8" key="1">
    <citation type="submission" date="2022-12" db="EMBL/GenBank/DDBJ databases">
        <title>Chromosome-level genome of Tegillarca granosa.</title>
        <authorList>
            <person name="Kim J."/>
        </authorList>
    </citation>
    <scope>NUCLEOTIDE SEQUENCE [LARGE SCALE GENOMIC DNA]</scope>
    <source>
        <strain evidence="7">Teg-2019</strain>
        <tissue evidence="7">Adductor muscle</tissue>
    </source>
</reference>
<dbReference type="InterPro" id="IPR000175">
    <property type="entry name" value="Na/ntran_symport"/>
</dbReference>
<feature type="transmembrane region" description="Helical" evidence="6">
    <location>
        <begin position="286"/>
        <end position="309"/>
    </location>
</feature>
<keyword evidence="4 6" id="KW-1133">Transmembrane helix</keyword>
<evidence type="ECO:0000256" key="5">
    <source>
        <dbReference type="ARBA" id="ARBA00023136"/>
    </source>
</evidence>
<dbReference type="InterPro" id="IPR037272">
    <property type="entry name" value="SNS_sf"/>
</dbReference>
<keyword evidence="8" id="KW-1185">Reference proteome</keyword>
<evidence type="ECO:0000256" key="2">
    <source>
        <dbReference type="ARBA" id="ARBA00022448"/>
    </source>
</evidence>
<evidence type="ECO:0000256" key="6">
    <source>
        <dbReference type="SAM" id="Phobius"/>
    </source>
</evidence>
<feature type="transmembrane region" description="Helical" evidence="6">
    <location>
        <begin position="253"/>
        <end position="274"/>
    </location>
</feature>
<feature type="transmembrane region" description="Helical" evidence="6">
    <location>
        <begin position="222"/>
        <end position="241"/>
    </location>
</feature>
<gene>
    <name evidence="7" type="ORF">KUTeg_017942</name>
</gene>
<name>A0ABQ9EGE0_TEGGR</name>
<evidence type="ECO:0000313" key="8">
    <source>
        <dbReference type="Proteomes" id="UP001217089"/>
    </source>
</evidence>
<dbReference type="PROSITE" id="PS50267">
    <property type="entry name" value="NA_NEUROTRAN_SYMP_3"/>
    <property type="match status" value="1"/>
</dbReference>
<feature type="transmembrane region" description="Helical" evidence="6">
    <location>
        <begin position="91"/>
        <end position="118"/>
    </location>
</feature>
<comment type="subcellular location">
    <subcellularLocation>
        <location evidence="1">Membrane</location>
        <topology evidence="1">Multi-pass membrane protein</topology>
    </subcellularLocation>
</comment>
<evidence type="ECO:0000256" key="3">
    <source>
        <dbReference type="ARBA" id="ARBA00022692"/>
    </source>
</evidence>
<proteinExistence type="predicted"/>
<dbReference type="PANTHER" id="PTHR11616">
    <property type="entry name" value="SODIUM/CHLORIDE DEPENDENT TRANSPORTER"/>
    <property type="match status" value="1"/>
</dbReference>
<keyword evidence="2" id="KW-0813">Transport</keyword>
<dbReference type="PRINTS" id="PR00176">
    <property type="entry name" value="NANEUSMPORT"/>
</dbReference>
<dbReference type="SUPFAM" id="SSF161070">
    <property type="entry name" value="SNF-like"/>
    <property type="match status" value="1"/>
</dbReference>
<dbReference type="Proteomes" id="UP001217089">
    <property type="component" value="Unassembled WGS sequence"/>
</dbReference>
<organism evidence="7 8">
    <name type="scientific">Tegillarca granosa</name>
    <name type="common">Malaysian cockle</name>
    <name type="synonym">Anadara granosa</name>
    <dbReference type="NCBI Taxonomy" id="220873"/>
    <lineage>
        <taxon>Eukaryota</taxon>
        <taxon>Metazoa</taxon>
        <taxon>Spiralia</taxon>
        <taxon>Lophotrochozoa</taxon>
        <taxon>Mollusca</taxon>
        <taxon>Bivalvia</taxon>
        <taxon>Autobranchia</taxon>
        <taxon>Pteriomorphia</taxon>
        <taxon>Arcoida</taxon>
        <taxon>Arcoidea</taxon>
        <taxon>Arcidae</taxon>
        <taxon>Tegillarca</taxon>
    </lineage>
</organism>
<evidence type="ECO:0000256" key="4">
    <source>
        <dbReference type="ARBA" id="ARBA00022989"/>
    </source>
</evidence>
<dbReference type="Pfam" id="PF00209">
    <property type="entry name" value="SNF"/>
    <property type="match status" value="1"/>
</dbReference>
<feature type="transmembrane region" description="Helical" evidence="6">
    <location>
        <begin position="49"/>
        <end position="70"/>
    </location>
</feature>
<feature type="transmembrane region" description="Helical" evidence="6">
    <location>
        <begin position="381"/>
        <end position="404"/>
    </location>
</feature>
<dbReference type="EMBL" id="JARBDR010000903">
    <property type="protein sequence ID" value="KAJ8304359.1"/>
    <property type="molecule type" value="Genomic_DNA"/>
</dbReference>
<protein>
    <submittedName>
        <fullName evidence="7">Uncharacterized protein</fullName>
    </submittedName>
</protein>
<dbReference type="PANTHER" id="PTHR11616:SF240">
    <property type="entry name" value="BLOATED TUBULES, ISOFORM B-RELATED"/>
    <property type="match status" value="1"/>
</dbReference>
<keyword evidence="5 6" id="KW-0472">Membrane</keyword>
<feature type="transmembrane region" description="Helical" evidence="6">
    <location>
        <begin position="416"/>
        <end position="435"/>
    </location>
</feature>
<evidence type="ECO:0000256" key="1">
    <source>
        <dbReference type="ARBA" id="ARBA00004141"/>
    </source>
</evidence>
<sequence length="580" mass="65365">MGEMAETSVASKLQEMETNFDQRLSKLEAQNEEIINAVTKKKNGGGAFFIPYAIFLGLVGIPIFILELSLGQFSSQGPFTCWKYAPIFTGVGYGMFIVSALVSIYYNMIIAWAIYYLFASFSSQLPWDKCGEWSTNMCYYNIKVLNSTDTCATYGWYANETLGVCFFNETNTEKKDVRGFINKTLARLNGYKRSLPSEEYFERVVTGSSLSNGLQDLGEPRWQLVLCYLLAFIFVVLALSKSIKTSGKVWKDAAVQIFFSLSASWGGLIALSSYNRFHNDCLRDAIAVAFGNCLTSVFAGFVIFSYLGYLANWLDVPIDEVAKSGPSLTFAIYPFAVTLIPPSQLWSIIFFLMLITLGFVLTETVTTSLMDRIEILRKYKLMTVASICALFFLLGLTLTTNGGVYMLEVMDTYSGGWNILVIAICECLSLGYVYGRYTGVLLTSPVSWLTRSARKKKYKRRVFRFLDDIELMIGQRICGCFPYALSKYWWLLCWCLITPGLCARVKYLFNPTPEWGPMLIKHRKQAAAHTSKYTKEFVIDPWGKESVVSPNDVDVQMKSSYDSGVPNIGYVPYADDNTKF</sequence>
<feature type="transmembrane region" description="Helical" evidence="6">
    <location>
        <begin position="346"/>
        <end position="369"/>
    </location>
</feature>
<dbReference type="PROSITE" id="PS00754">
    <property type="entry name" value="NA_NEUROTRAN_SYMP_2"/>
    <property type="match status" value="1"/>
</dbReference>
<comment type="caution">
    <text evidence="7">The sequence shown here is derived from an EMBL/GenBank/DDBJ whole genome shotgun (WGS) entry which is preliminary data.</text>
</comment>
<keyword evidence="3 6" id="KW-0812">Transmembrane</keyword>
<evidence type="ECO:0000313" key="7">
    <source>
        <dbReference type="EMBL" id="KAJ8304359.1"/>
    </source>
</evidence>